<gene>
    <name evidence="9" type="ORF">LQ50_21805</name>
</gene>
<keyword evidence="10" id="KW-1185">Reference proteome</keyword>
<dbReference type="Gene3D" id="3.50.50.60">
    <property type="entry name" value="FAD/NAD(P)-binding domain"/>
    <property type="match status" value="2"/>
</dbReference>
<evidence type="ECO:0000256" key="5">
    <source>
        <dbReference type="ARBA" id="ARBA00023002"/>
    </source>
</evidence>
<proteinExistence type="inferred from homology"/>
<dbReference type="SUPFAM" id="SSF55424">
    <property type="entry name" value="FAD/NAD-linked reductases, dimerisation (C-terminal) domain"/>
    <property type="match status" value="1"/>
</dbReference>
<comment type="similarity">
    <text evidence="2">Belongs to the class-III pyridine nucleotide-disulfide oxidoreductase family.</text>
</comment>
<dbReference type="AlphaFoldDB" id="A0A0B0I7H7"/>
<evidence type="ECO:0000313" key="10">
    <source>
        <dbReference type="Proteomes" id="UP000030832"/>
    </source>
</evidence>
<dbReference type="InterPro" id="IPR050260">
    <property type="entry name" value="FAD-bd_OxRdtase"/>
</dbReference>
<organism evidence="9 10">
    <name type="scientific">Halalkalibacter okhensis</name>
    <dbReference type="NCBI Taxonomy" id="333138"/>
    <lineage>
        <taxon>Bacteria</taxon>
        <taxon>Bacillati</taxon>
        <taxon>Bacillota</taxon>
        <taxon>Bacilli</taxon>
        <taxon>Bacillales</taxon>
        <taxon>Bacillaceae</taxon>
        <taxon>Halalkalibacter</taxon>
    </lineage>
</organism>
<evidence type="ECO:0000259" key="8">
    <source>
        <dbReference type="Pfam" id="PF07992"/>
    </source>
</evidence>
<dbReference type="eggNOG" id="COG0446">
    <property type="taxonomic scope" value="Bacteria"/>
</dbReference>
<evidence type="ECO:0000313" key="9">
    <source>
        <dbReference type="EMBL" id="KHF38363.1"/>
    </source>
</evidence>
<evidence type="ECO:0000256" key="3">
    <source>
        <dbReference type="ARBA" id="ARBA00022630"/>
    </source>
</evidence>
<evidence type="ECO:0000259" key="7">
    <source>
        <dbReference type="Pfam" id="PF02852"/>
    </source>
</evidence>
<feature type="domain" description="FAD/NAD(P)-binding" evidence="8">
    <location>
        <begin position="1"/>
        <end position="301"/>
    </location>
</feature>
<dbReference type="Proteomes" id="UP000030832">
    <property type="component" value="Unassembled WGS sequence"/>
</dbReference>
<dbReference type="RefSeq" id="WP_034632938.1">
    <property type="nucleotide sequence ID" value="NZ_JRJU01000042.1"/>
</dbReference>
<sequence>MKYVIIGGDAAGMSAAMQIVRHDEKAEVTTLEMGEVYSYAQCGLPYVVGGVIDSFDSLIARSVETFRDKYGIDARVNHEVKAVDVEKKLVTGDGFEVPYDKLLVATGASPVVPPWNGVHLKGIHSVKTIPDTKALMNDLDGITKVVVIGGGYIGLEMAENFVEIGKDVTMIERNPRLAGIFDEEFSKKIGDEASEHGITLRFNESVEAFEGGGDGRVARVVTDKGHIDAELVVIAIGVKPNTGFLEGTGIHLFANGAIKVNAFMETNIEDVYAAGDCATQYHRVKERDDYIPLGTHANKQGRLAGRAMIGSPRPFQGVVGTSIIKFFDLTLARTGLSEAEIEAQGYPYETISAEIPHIAGYYPNSEKLHIRMSYHTETERLLGAQLIGTAGVDKRIDVLATALFHRMRISELEDLDLAYAPPYNGVWDPVQQTARRM</sequence>
<dbReference type="Pfam" id="PF02852">
    <property type="entry name" value="Pyr_redox_dim"/>
    <property type="match status" value="1"/>
</dbReference>
<comment type="caution">
    <text evidence="9">The sequence shown here is derived from an EMBL/GenBank/DDBJ whole genome shotgun (WGS) entry which is preliminary data.</text>
</comment>
<dbReference type="Pfam" id="PF07992">
    <property type="entry name" value="Pyr_redox_2"/>
    <property type="match status" value="1"/>
</dbReference>
<reference evidence="9 10" key="1">
    <citation type="submission" date="2014-09" db="EMBL/GenBank/DDBJ databases">
        <title>Genome sequencing and annotation of Bacillus Okhensis strain Kh10-101T.</title>
        <authorList>
            <person name="Prakash J.S."/>
        </authorList>
    </citation>
    <scope>NUCLEOTIDE SEQUENCE [LARGE SCALE GENOMIC DNA]</scope>
    <source>
        <strain evidence="10">Kh10-101T</strain>
    </source>
</reference>
<dbReference type="PANTHER" id="PTHR43429">
    <property type="entry name" value="PYRIDINE NUCLEOTIDE-DISULFIDE OXIDOREDUCTASE DOMAIN-CONTAINING"/>
    <property type="match status" value="1"/>
</dbReference>
<keyword evidence="4" id="KW-0274">FAD</keyword>
<evidence type="ECO:0000256" key="4">
    <source>
        <dbReference type="ARBA" id="ARBA00022827"/>
    </source>
</evidence>
<protein>
    <submittedName>
        <fullName evidence="9">NADH dehydrogenase</fullName>
    </submittedName>
</protein>
<keyword evidence="6" id="KW-0676">Redox-active center</keyword>
<dbReference type="SUPFAM" id="SSF51905">
    <property type="entry name" value="FAD/NAD(P)-binding domain"/>
    <property type="match status" value="1"/>
</dbReference>
<dbReference type="OrthoDB" id="9802028at2"/>
<dbReference type="InterPro" id="IPR004099">
    <property type="entry name" value="Pyr_nucl-diS_OxRdtase_dimer"/>
</dbReference>
<dbReference type="GO" id="GO:0016491">
    <property type="term" value="F:oxidoreductase activity"/>
    <property type="evidence" value="ECO:0007669"/>
    <property type="project" value="UniProtKB-KW"/>
</dbReference>
<dbReference type="PRINTS" id="PR00411">
    <property type="entry name" value="PNDRDTASEI"/>
</dbReference>
<accession>A0A0B0I7H7</accession>
<dbReference type="PANTHER" id="PTHR43429:SF1">
    <property type="entry name" value="NAD(P)H SULFUR OXIDOREDUCTASE (COA-DEPENDENT)"/>
    <property type="match status" value="1"/>
</dbReference>
<dbReference type="InterPro" id="IPR023753">
    <property type="entry name" value="FAD/NAD-binding_dom"/>
</dbReference>
<dbReference type="EMBL" id="JRJU01000042">
    <property type="protein sequence ID" value="KHF38363.1"/>
    <property type="molecule type" value="Genomic_DNA"/>
</dbReference>
<dbReference type="InterPro" id="IPR016156">
    <property type="entry name" value="FAD/NAD-linked_Rdtase_dimer_sf"/>
</dbReference>
<evidence type="ECO:0000256" key="1">
    <source>
        <dbReference type="ARBA" id="ARBA00001974"/>
    </source>
</evidence>
<feature type="domain" description="Pyridine nucleotide-disulphide oxidoreductase dimerisation" evidence="7">
    <location>
        <begin position="323"/>
        <end position="424"/>
    </location>
</feature>
<name>A0A0B0I7H7_9BACI</name>
<keyword evidence="5" id="KW-0560">Oxidoreductase</keyword>
<evidence type="ECO:0000256" key="2">
    <source>
        <dbReference type="ARBA" id="ARBA00009130"/>
    </source>
</evidence>
<keyword evidence="3" id="KW-0285">Flavoprotein</keyword>
<comment type="cofactor">
    <cofactor evidence="1">
        <name>FAD</name>
        <dbReference type="ChEBI" id="CHEBI:57692"/>
    </cofactor>
</comment>
<evidence type="ECO:0000256" key="6">
    <source>
        <dbReference type="ARBA" id="ARBA00023284"/>
    </source>
</evidence>
<dbReference type="STRING" id="333138.LQ50_21805"/>
<dbReference type="PRINTS" id="PR00368">
    <property type="entry name" value="FADPNR"/>
</dbReference>
<dbReference type="InterPro" id="IPR036188">
    <property type="entry name" value="FAD/NAD-bd_sf"/>
</dbReference>